<organism evidence="2">
    <name type="scientific">marine sediment metagenome</name>
    <dbReference type="NCBI Taxonomy" id="412755"/>
    <lineage>
        <taxon>unclassified sequences</taxon>
        <taxon>metagenomes</taxon>
        <taxon>ecological metagenomes</taxon>
    </lineage>
</organism>
<reference evidence="2" key="1">
    <citation type="journal article" date="2014" name="Front. Microbiol.">
        <title>High frequency of phylogenetically diverse reductive dehalogenase-homologous genes in deep subseafloor sedimentary metagenomes.</title>
        <authorList>
            <person name="Kawai M."/>
            <person name="Futagami T."/>
            <person name="Toyoda A."/>
            <person name="Takaki Y."/>
            <person name="Nishi S."/>
            <person name="Hori S."/>
            <person name="Arai W."/>
            <person name="Tsubouchi T."/>
            <person name="Morono Y."/>
            <person name="Uchiyama I."/>
            <person name="Ito T."/>
            <person name="Fujiyama A."/>
            <person name="Inagaki F."/>
            <person name="Takami H."/>
        </authorList>
    </citation>
    <scope>NUCLEOTIDE SEQUENCE</scope>
    <source>
        <strain evidence="2">Expedition CK06-06</strain>
    </source>
</reference>
<keyword evidence="1" id="KW-1133">Transmembrane helix</keyword>
<dbReference type="EMBL" id="BART01007983">
    <property type="protein sequence ID" value="GAG66800.1"/>
    <property type="molecule type" value="Genomic_DNA"/>
</dbReference>
<comment type="caution">
    <text evidence="2">The sequence shown here is derived from an EMBL/GenBank/DDBJ whole genome shotgun (WGS) entry which is preliminary data.</text>
</comment>
<evidence type="ECO:0000313" key="2">
    <source>
        <dbReference type="EMBL" id="GAG66800.1"/>
    </source>
</evidence>
<feature type="transmembrane region" description="Helical" evidence="1">
    <location>
        <begin position="16"/>
        <end position="39"/>
    </location>
</feature>
<keyword evidence="1" id="KW-0472">Membrane</keyword>
<gene>
    <name evidence="2" type="ORF">S01H4_18048</name>
</gene>
<proteinExistence type="predicted"/>
<feature type="transmembrane region" description="Helical" evidence="1">
    <location>
        <begin position="74"/>
        <end position="94"/>
    </location>
</feature>
<dbReference type="AlphaFoldDB" id="X0ZB76"/>
<protein>
    <submittedName>
        <fullName evidence="2">Uncharacterized protein</fullName>
    </submittedName>
</protein>
<accession>X0ZB76</accession>
<name>X0ZB76_9ZZZZ</name>
<evidence type="ECO:0000256" key="1">
    <source>
        <dbReference type="SAM" id="Phobius"/>
    </source>
</evidence>
<sequence>MCLNSKSVSRWAEEKLIAMVLGGYASRPIAFITSLLLLADGAFHLFGNQNLFEKIAPDWQISRQLFNTGGLPMIIHRVIGIYLILASLYSMYMVFFRNSAQRKGDLFFQLHQNVIVPIALVIIAMGLGIKWANRENKSST</sequence>
<feature type="transmembrane region" description="Helical" evidence="1">
    <location>
        <begin position="114"/>
        <end position="132"/>
    </location>
</feature>
<keyword evidence="1" id="KW-0812">Transmembrane</keyword>